<dbReference type="AlphaFoldDB" id="A0A7Y9EP98"/>
<accession>A0A7Y9EP98</accession>
<gene>
    <name evidence="2" type="ORF">BJY14_007418</name>
</gene>
<comment type="caution">
    <text evidence="2">The sequence shown here is derived from an EMBL/GenBank/DDBJ whole genome shotgun (WGS) entry which is preliminary data.</text>
</comment>
<dbReference type="RefSeq" id="WP_179847826.1">
    <property type="nucleotide sequence ID" value="NZ_JACCBA010000001.1"/>
</dbReference>
<name>A0A7Y9EP98_9ACTN</name>
<keyword evidence="3" id="KW-1185">Reference proteome</keyword>
<organism evidence="2 3">
    <name type="scientific">Actinomadura luteofluorescens</name>
    <dbReference type="NCBI Taxonomy" id="46163"/>
    <lineage>
        <taxon>Bacteria</taxon>
        <taxon>Bacillati</taxon>
        <taxon>Actinomycetota</taxon>
        <taxon>Actinomycetes</taxon>
        <taxon>Streptosporangiales</taxon>
        <taxon>Thermomonosporaceae</taxon>
        <taxon>Actinomadura</taxon>
    </lineage>
</organism>
<dbReference type="Proteomes" id="UP000529783">
    <property type="component" value="Unassembled WGS sequence"/>
</dbReference>
<sequence length="1117" mass="121115">MATAGPVAADESTWEMPDAWRRVAHPRRDRPGPWPPARVDAAAVGRARALVEAARAGVEDVLALPGTEPELAEHGRAYLKGEADALGAAVVATVAVSKGGLLESGGKDPFRDAWAAEHGLPFAAAAYAELPEVTSDYRQAGSQATWTGVRWTGTPGNYREWWSEEDAARHLRALLAAADDDVYAAAVEELAGRRRTPLQRMVVSYLVPTMRDWVDELRADPAVIGLPPYSVHRWMLFCALGGPEQADPAVLPLGFYDRRTSVVATLVDGVGPAGAVPLVAGALEGQYTDTDTYRSLLDVLARLPVDEAFQALVDRARHKYVQPALLAAARAYPRRALRLLAPAAGTPEAEDILRAHLLTHPELVEEMLPELPAESRAAVDALRETIARVPEASGDALPALLVDPPWARPRTKAKPVVIKDLASPGTRRIAWEPGERDAWTVDLHHMWRWVKRLEWPVQVERFKGGELPSHQQPVLFIEAPEDLVRPLLAGWEPPDPWYVGEWMRVVVARFELDALDPAVFAARRDPAGVGGVLLPFLSDEVALLMADWLVRLKQAGRTAQTWFRRHGTAAVPALVPPALGKAGAQRRAAEAALRFVADRHGAEAVVAAARVHGDRAADAVEALVTADPLDVLPAKIPQVGDWADVRLLPQILLRGRERALPDAAARHVLTMLAMSRPAEVYPGVRTVRDACDGESLAEFGWRLFRQWEAHGAPSKDGWALAQLGQTGDDETVRRLTPVIRAWPGDGGHAKAVTGLDVLAAIGTDVALAHLHGIAQRVKFKALRSRAQEKIEEVAAGLELTAEQLADRLVPDFGLDADGTLTLDYGPRRFVVGFDERLKPFVADEGGARRKALPKAGAKDDPELAPAAYKAFSALKKDVRTVAADQLRRLEAAMVARRRWSAREFRELLAGHPLVRHLVRRLVWLASEGEEEDARTTAFRVAEDGTFADVDDEAVTIADTARVRVAHPVDLDGSLAAWSEVFADYEILQPFPQLGRPVHALADGEGKGGRLERFEGLTVPVGKVLGLTSRGWERGAPQDAGIEPWISRRLPGGRYIVIDLDPGIAVGTVDALPDQKLDAVGLANRPEQSWLGGGATGSFADLDPVTVSEIIADLTTLT</sequence>
<evidence type="ECO:0000259" key="1">
    <source>
        <dbReference type="Pfam" id="PF13569"/>
    </source>
</evidence>
<protein>
    <recommendedName>
        <fullName evidence="1">DUF4132 domain-containing protein</fullName>
    </recommendedName>
</protein>
<evidence type="ECO:0000313" key="2">
    <source>
        <dbReference type="EMBL" id="NYD51435.1"/>
    </source>
</evidence>
<evidence type="ECO:0000313" key="3">
    <source>
        <dbReference type="Proteomes" id="UP000529783"/>
    </source>
</evidence>
<dbReference type="Pfam" id="PF13569">
    <property type="entry name" value="DUF4132"/>
    <property type="match status" value="1"/>
</dbReference>
<reference evidence="2 3" key="1">
    <citation type="submission" date="2020-07" db="EMBL/GenBank/DDBJ databases">
        <title>Sequencing the genomes of 1000 actinobacteria strains.</title>
        <authorList>
            <person name="Klenk H.-P."/>
        </authorList>
    </citation>
    <scope>NUCLEOTIDE SEQUENCE [LARGE SCALE GENOMIC DNA]</scope>
    <source>
        <strain evidence="2 3">DSM 40398</strain>
    </source>
</reference>
<dbReference type="InterPro" id="IPR025406">
    <property type="entry name" value="DUF4132"/>
</dbReference>
<dbReference type="EMBL" id="JACCBA010000001">
    <property type="protein sequence ID" value="NYD51435.1"/>
    <property type="molecule type" value="Genomic_DNA"/>
</dbReference>
<proteinExistence type="predicted"/>
<feature type="domain" description="DUF4132" evidence="1">
    <location>
        <begin position="846"/>
        <end position="1031"/>
    </location>
</feature>